<sequence length="398" mass="43252">MKGVIMRRILPGLFALLLLCTVILSSPAFCQENPPEDDVPEYSYIRARIIKVVDLKNPEGTGTSGLPEQNQLVTVKLLDAQYKGREMEIIHTLTNHPGYDVKVKPGDQVVLYAEPEGDKLNNVYIEDFARDHKMLYLVFLFIILLLLVGGKQGLKSIFTLTVTVGAVFFGLLPLMFRGYNPIGVTVIISAAVTTFTLLVIGGKSAKTLSAIMGTIGGVLVAGILAFLVGSAAHLTGFSDEEMQMLVYIPQQIDFDYRGILFSGMIIGALGAVMDVGMSIASAVDEIKKANPMMGKTALIRAGMNVGRDIMGTMSNTLILAYTGGAIPLMLVFMAYKMPFVKILNLDLIATEIVRALAGSIGLIVAIPITSIIAGILLEGRKKYPHRQERLHDNDPYQM</sequence>
<reference evidence="4" key="1">
    <citation type="submission" date="2018-02" db="EMBL/GenBank/DDBJ databases">
        <title>Genome sequence of Desulfocucumis palustris strain NAW-5.</title>
        <authorList>
            <person name="Watanabe M."/>
            <person name="Kojima H."/>
            <person name="Fukui M."/>
        </authorList>
    </citation>
    <scope>NUCLEOTIDE SEQUENCE [LARGE SCALE GENOMIC DNA]</scope>
    <source>
        <strain evidence="4">NAW-5</strain>
    </source>
</reference>
<name>A0A2L2XFD0_9FIRM</name>
<proteinExistence type="predicted"/>
<keyword evidence="1" id="KW-0812">Transmembrane</keyword>
<organism evidence="3 4">
    <name type="scientific">Desulfocucumis palustris</name>
    <dbReference type="NCBI Taxonomy" id="1898651"/>
    <lineage>
        <taxon>Bacteria</taxon>
        <taxon>Bacillati</taxon>
        <taxon>Bacillota</taxon>
        <taxon>Clostridia</taxon>
        <taxon>Eubacteriales</taxon>
        <taxon>Desulfocucumaceae</taxon>
        <taxon>Desulfocucumis</taxon>
    </lineage>
</organism>
<dbReference type="PANTHER" id="PTHR41771:SF1">
    <property type="entry name" value="MEMBRANE PROTEIN"/>
    <property type="match status" value="1"/>
</dbReference>
<dbReference type="InterPro" id="IPR012507">
    <property type="entry name" value="YibE_F"/>
</dbReference>
<evidence type="ECO:0000313" key="4">
    <source>
        <dbReference type="Proteomes" id="UP000239549"/>
    </source>
</evidence>
<feature type="transmembrane region" description="Helical" evidence="1">
    <location>
        <begin position="134"/>
        <end position="150"/>
    </location>
</feature>
<keyword evidence="1" id="KW-0472">Membrane</keyword>
<feature type="transmembrane region" description="Helical" evidence="1">
    <location>
        <begin position="182"/>
        <end position="201"/>
    </location>
</feature>
<feature type="chain" id="PRO_5014928041" evidence="2">
    <location>
        <begin position="31"/>
        <end position="398"/>
    </location>
</feature>
<protein>
    <submittedName>
        <fullName evidence="3">Integral membrane protein</fullName>
    </submittedName>
</protein>
<feature type="transmembrane region" description="Helical" evidence="1">
    <location>
        <begin position="317"/>
        <end position="335"/>
    </location>
</feature>
<keyword evidence="1" id="KW-1133">Transmembrane helix</keyword>
<dbReference type="PANTHER" id="PTHR41771">
    <property type="entry name" value="MEMBRANE PROTEIN-RELATED"/>
    <property type="match status" value="1"/>
</dbReference>
<dbReference type="Pfam" id="PF07907">
    <property type="entry name" value="YibE_F"/>
    <property type="match status" value="1"/>
</dbReference>
<feature type="signal peptide" evidence="2">
    <location>
        <begin position="1"/>
        <end position="30"/>
    </location>
</feature>
<dbReference type="AlphaFoldDB" id="A0A2L2XFD0"/>
<keyword evidence="4" id="KW-1185">Reference proteome</keyword>
<comment type="caution">
    <text evidence="3">The sequence shown here is derived from an EMBL/GenBank/DDBJ whole genome shotgun (WGS) entry which is preliminary data.</text>
</comment>
<keyword evidence="2" id="KW-0732">Signal</keyword>
<dbReference type="Proteomes" id="UP000239549">
    <property type="component" value="Unassembled WGS sequence"/>
</dbReference>
<feature type="transmembrane region" description="Helical" evidence="1">
    <location>
        <begin position="355"/>
        <end position="377"/>
    </location>
</feature>
<gene>
    <name evidence="3" type="ORF">DCCM_4182</name>
</gene>
<evidence type="ECO:0000256" key="2">
    <source>
        <dbReference type="SAM" id="SignalP"/>
    </source>
</evidence>
<evidence type="ECO:0000313" key="3">
    <source>
        <dbReference type="EMBL" id="GBF35059.1"/>
    </source>
</evidence>
<evidence type="ECO:0000256" key="1">
    <source>
        <dbReference type="SAM" id="Phobius"/>
    </source>
</evidence>
<feature type="transmembrane region" description="Helical" evidence="1">
    <location>
        <begin position="208"/>
        <end position="232"/>
    </location>
</feature>
<feature type="transmembrane region" description="Helical" evidence="1">
    <location>
        <begin position="259"/>
        <end position="283"/>
    </location>
</feature>
<accession>A0A2L2XFD0</accession>
<dbReference type="EMBL" id="BFAV01000157">
    <property type="protein sequence ID" value="GBF35059.1"/>
    <property type="molecule type" value="Genomic_DNA"/>
</dbReference>
<feature type="transmembrane region" description="Helical" evidence="1">
    <location>
        <begin position="157"/>
        <end position="176"/>
    </location>
</feature>